<sequence length="205" mass="22645">MPHNNQFVVAFDPERMVPKGKPLLLDIAGPRQPIEKNWGLFYSNGIKAVYSAEPLRILTLDRRSHNTLMFSDAPASTESVGDGDMVGIRGGASPTLHAGRFYCFGHIVSHSKSGMRNYHTAVYAFDATQGWGAGLWRASRPLALPNPFGEDTFYPRLNGRTGAVVYICGAVPLDQGWLLSYGINDERCALHFMSHQQVNAHMIEP</sequence>
<protein>
    <recommendedName>
        <fullName evidence="3">Glycosidase</fullName>
    </recommendedName>
</protein>
<dbReference type="Proteomes" id="UP000219422">
    <property type="component" value="Chromosome"/>
</dbReference>
<gene>
    <name evidence="1" type="ORF">A6768_11245</name>
</gene>
<organism evidence="1 2">
    <name type="scientific">Sphingobium yanoikuyae</name>
    <name type="common">Sphingomonas yanoikuyae</name>
    <dbReference type="NCBI Taxonomy" id="13690"/>
    <lineage>
        <taxon>Bacteria</taxon>
        <taxon>Pseudomonadati</taxon>
        <taxon>Pseudomonadota</taxon>
        <taxon>Alphaproteobacteria</taxon>
        <taxon>Sphingomonadales</taxon>
        <taxon>Sphingomonadaceae</taxon>
        <taxon>Sphingobium</taxon>
    </lineage>
</organism>
<evidence type="ECO:0008006" key="3">
    <source>
        <dbReference type="Google" id="ProtNLM"/>
    </source>
</evidence>
<reference evidence="1 2" key="1">
    <citation type="submission" date="2017-10" db="EMBL/GenBank/DDBJ databases">
        <title>Sphingobium yanoikuyae S72.</title>
        <authorList>
            <person name="Sanchez E."/>
            <person name="Bustos P."/>
            <person name="Mendoza P."/>
            <person name="Guo X."/>
            <person name="Mendoza A."/>
        </authorList>
    </citation>
    <scope>NUCLEOTIDE SEQUENCE [LARGE SCALE GENOMIC DNA]</scope>
    <source>
        <strain evidence="1 2">S72</strain>
    </source>
</reference>
<dbReference type="InterPro" id="IPR023296">
    <property type="entry name" value="Glyco_hydro_beta-prop_sf"/>
</dbReference>
<evidence type="ECO:0000313" key="2">
    <source>
        <dbReference type="Proteomes" id="UP000219422"/>
    </source>
</evidence>
<dbReference type="KEGG" id="sya:A6768_11245"/>
<evidence type="ECO:0000313" key="1">
    <source>
        <dbReference type="EMBL" id="ATI80516.1"/>
    </source>
</evidence>
<dbReference type="AlphaFoldDB" id="A0A291MZK3"/>
<name>A0A291MZK3_SPHYA</name>
<dbReference type="EMBL" id="CP023741">
    <property type="protein sequence ID" value="ATI80516.1"/>
    <property type="molecule type" value="Genomic_DNA"/>
</dbReference>
<proteinExistence type="predicted"/>
<accession>A0A291MZK3</accession>
<dbReference type="Gene3D" id="2.115.10.20">
    <property type="entry name" value="Glycosyl hydrolase domain, family 43"/>
    <property type="match status" value="1"/>
</dbReference>